<comment type="caution">
    <text evidence="4">The sequence shown here is derived from an EMBL/GenBank/DDBJ whole genome shotgun (WGS) entry which is preliminary data.</text>
</comment>
<dbReference type="InterPro" id="IPR009057">
    <property type="entry name" value="Homeodomain-like_sf"/>
</dbReference>
<dbReference type="PROSITE" id="PS50977">
    <property type="entry name" value="HTH_TETR_2"/>
    <property type="match status" value="1"/>
</dbReference>
<feature type="domain" description="HTH tetR-type" evidence="3">
    <location>
        <begin position="1"/>
        <end position="39"/>
    </location>
</feature>
<evidence type="ECO:0000256" key="1">
    <source>
        <dbReference type="ARBA" id="ARBA00023125"/>
    </source>
</evidence>
<dbReference type="GO" id="GO:0003677">
    <property type="term" value="F:DNA binding"/>
    <property type="evidence" value="ECO:0007669"/>
    <property type="project" value="UniProtKB-UniRule"/>
</dbReference>
<feature type="DNA-binding region" description="H-T-H motif" evidence="2">
    <location>
        <begin position="2"/>
        <end position="21"/>
    </location>
</feature>
<organism evidence="4 5">
    <name type="scientific">Gordonia hirsuta DSM 44140 = NBRC 16056</name>
    <dbReference type="NCBI Taxonomy" id="1121927"/>
    <lineage>
        <taxon>Bacteria</taxon>
        <taxon>Bacillati</taxon>
        <taxon>Actinomycetota</taxon>
        <taxon>Actinomycetes</taxon>
        <taxon>Mycobacteriales</taxon>
        <taxon>Gordoniaceae</taxon>
        <taxon>Gordonia</taxon>
    </lineage>
</organism>
<dbReference type="EMBL" id="BANT01000046">
    <property type="protein sequence ID" value="GAC58712.1"/>
    <property type="molecule type" value="Genomic_DNA"/>
</dbReference>
<keyword evidence="5" id="KW-1185">Reference proteome</keyword>
<dbReference type="InterPro" id="IPR001647">
    <property type="entry name" value="HTH_TetR"/>
</dbReference>
<dbReference type="Gene3D" id="1.10.357.10">
    <property type="entry name" value="Tetracycline Repressor, domain 2"/>
    <property type="match status" value="1"/>
</dbReference>
<dbReference type="Pfam" id="PF00440">
    <property type="entry name" value="TetR_N"/>
    <property type="match status" value="1"/>
</dbReference>
<sequence length="161" mass="17470">MTLSEVARKAGISRATMYRRFDSRDALIGALVAAELGALERLLTGRMRFADEPRQTVYMLVREVLDANAHNEPLQAALRIDGAALLPLLIRSGSAPTLVDVVTQRALAHITDSPLAEKLTPDPEAAVEFMVSAIYAQLLSPGLYLSHGQLATYVSEAVVRE</sequence>
<keyword evidence="1 2" id="KW-0238">DNA-binding</keyword>
<dbReference type="eggNOG" id="COG1309">
    <property type="taxonomic scope" value="Bacteria"/>
</dbReference>
<accession>L7LF54</accession>
<dbReference type="Proteomes" id="UP000053405">
    <property type="component" value="Unassembled WGS sequence"/>
</dbReference>
<dbReference type="SUPFAM" id="SSF46689">
    <property type="entry name" value="Homeodomain-like"/>
    <property type="match status" value="1"/>
</dbReference>
<protein>
    <submittedName>
        <fullName evidence="4">Putative TetR family transcriptional regulator</fullName>
    </submittedName>
</protein>
<dbReference type="AlphaFoldDB" id="L7LF54"/>
<evidence type="ECO:0000313" key="5">
    <source>
        <dbReference type="Proteomes" id="UP000053405"/>
    </source>
</evidence>
<gene>
    <name evidence="4" type="ORF">GOHSU_46_00330</name>
</gene>
<evidence type="ECO:0000259" key="3">
    <source>
        <dbReference type="PROSITE" id="PS50977"/>
    </source>
</evidence>
<evidence type="ECO:0000256" key="2">
    <source>
        <dbReference type="PROSITE-ProRule" id="PRU00335"/>
    </source>
</evidence>
<name>L7LF54_9ACTN</name>
<evidence type="ECO:0000313" key="4">
    <source>
        <dbReference type="EMBL" id="GAC58712.1"/>
    </source>
</evidence>
<proteinExistence type="predicted"/>
<reference evidence="4 5" key="1">
    <citation type="submission" date="2012-12" db="EMBL/GenBank/DDBJ databases">
        <title>Whole genome shotgun sequence of Gordonia hirsuta NBRC 16056.</title>
        <authorList>
            <person name="Isaki-Nakamura S."/>
            <person name="Hosoyama A."/>
            <person name="Tsuchikane K."/>
            <person name="Katsumata H."/>
            <person name="Baba S."/>
            <person name="Yamazaki S."/>
            <person name="Fujita N."/>
        </authorList>
    </citation>
    <scope>NUCLEOTIDE SEQUENCE [LARGE SCALE GENOMIC DNA]</scope>
    <source>
        <strain evidence="4 5">NBRC 16056</strain>
    </source>
</reference>